<evidence type="ECO:0000256" key="1">
    <source>
        <dbReference type="ARBA" id="ARBA00022676"/>
    </source>
</evidence>
<dbReference type="AlphaFoldDB" id="A0A3B0W174"/>
<name>A0A3B0W174_9ZZZZ</name>
<evidence type="ECO:0000313" key="3">
    <source>
        <dbReference type="EMBL" id="VAW49628.1"/>
    </source>
</evidence>
<reference evidence="3" key="1">
    <citation type="submission" date="2018-06" db="EMBL/GenBank/DDBJ databases">
        <authorList>
            <person name="Zhirakovskaya E."/>
        </authorList>
    </citation>
    <scope>NUCLEOTIDE SEQUENCE</scope>
</reference>
<protein>
    <submittedName>
        <fullName evidence="3">5'-methylthioadenosine phosphorylase</fullName>
        <ecNumber evidence="3">2.4.2.28</ecNumber>
    </submittedName>
</protein>
<sequence length="97" mass="10817">EAKLAREAEISYATLAAVTDYDCWHDSHDSVTVDMIIEYLTKNVVQAKKILKKAIPQVGALTEFSAANALKHAMITDPAKIPEQTRRNLDIIMGKYL</sequence>
<dbReference type="GO" id="GO:0019509">
    <property type="term" value="P:L-methionine salvage from methylthioadenosine"/>
    <property type="evidence" value="ECO:0007669"/>
    <property type="project" value="TreeGrafter"/>
</dbReference>
<dbReference type="PANTHER" id="PTHR42679:SF2">
    <property type="entry name" value="S-METHYL-5'-THIOADENOSINE PHOSPHORYLASE"/>
    <property type="match status" value="1"/>
</dbReference>
<dbReference type="EC" id="2.4.2.28" evidence="3"/>
<proteinExistence type="predicted"/>
<evidence type="ECO:0000256" key="2">
    <source>
        <dbReference type="ARBA" id="ARBA00022679"/>
    </source>
</evidence>
<dbReference type="GO" id="GO:0017061">
    <property type="term" value="F:S-methyl-5-thioadenosine phosphorylase activity"/>
    <property type="evidence" value="ECO:0007669"/>
    <property type="project" value="UniProtKB-EC"/>
</dbReference>
<keyword evidence="2 3" id="KW-0808">Transferase</keyword>
<feature type="non-terminal residue" evidence="3">
    <location>
        <position position="1"/>
    </location>
</feature>
<accession>A0A3B0W174</accession>
<dbReference type="PANTHER" id="PTHR42679">
    <property type="entry name" value="S-METHYL-5'-THIOADENOSINE PHOSPHORYLASE"/>
    <property type="match status" value="1"/>
</dbReference>
<organism evidence="3">
    <name type="scientific">hydrothermal vent metagenome</name>
    <dbReference type="NCBI Taxonomy" id="652676"/>
    <lineage>
        <taxon>unclassified sequences</taxon>
        <taxon>metagenomes</taxon>
        <taxon>ecological metagenomes</taxon>
    </lineage>
</organism>
<gene>
    <name evidence="3" type="ORF">MNBD_GAMMA03-282</name>
</gene>
<dbReference type="SUPFAM" id="SSF53167">
    <property type="entry name" value="Purine and uridine phosphorylases"/>
    <property type="match status" value="1"/>
</dbReference>
<dbReference type="EMBL" id="UOFC01000294">
    <property type="protein sequence ID" value="VAW49628.1"/>
    <property type="molecule type" value="Genomic_DNA"/>
</dbReference>
<dbReference type="InterPro" id="IPR010044">
    <property type="entry name" value="MTAP"/>
</dbReference>
<dbReference type="Gene3D" id="3.40.50.1580">
    <property type="entry name" value="Nucleoside phosphorylase domain"/>
    <property type="match status" value="1"/>
</dbReference>
<keyword evidence="1 3" id="KW-0328">Glycosyltransferase</keyword>
<dbReference type="GO" id="GO:0009116">
    <property type="term" value="P:nucleoside metabolic process"/>
    <property type="evidence" value="ECO:0007669"/>
    <property type="project" value="InterPro"/>
</dbReference>
<dbReference type="InterPro" id="IPR035994">
    <property type="entry name" value="Nucleoside_phosphorylase_sf"/>
</dbReference>
<dbReference type="GO" id="GO:0005829">
    <property type="term" value="C:cytosol"/>
    <property type="evidence" value="ECO:0007669"/>
    <property type="project" value="TreeGrafter"/>
</dbReference>